<dbReference type="PANTHER" id="PTHR11089:SF30">
    <property type="entry name" value="GUANINE NUCLEOTIDE-BINDING PROTEIN-LIKE 3 HOMOLOG"/>
    <property type="match status" value="1"/>
</dbReference>
<gene>
    <name evidence="8" type="primary">GNL3_2</name>
    <name evidence="8" type="ORF">BGW38_005279</name>
</gene>
<keyword evidence="2" id="KW-0547">Nucleotide-binding</keyword>
<evidence type="ECO:0000256" key="6">
    <source>
        <dbReference type="SAM" id="MobiDB-lite"/>
    </source>
</evidence>
<dbReference type="GO" id="GO:0005730">
    <property type="term" value="C:nucleolus"/>
    <property type="evidence" value="ECO:0007669"/>
    <property type="project" value="TreeGrafter"/>
</dbReference>
<feature type="region of interest" description="Disordered" evidence="6">
    <location>
        <begin position="418"/>
        <end position="511"/>
    </location>
</feature>
<dbReference type="Pfam" id="PF08701">
    <property type="entry name" value="GN3L_Grn1"/>
    <property type="match status" value="1"/>
</dbReference>
<evidence type="ECO:0000256" key="2">
    <source>
        <dbReference type="ARBA" id="ARBA00022741"/>
    </source>
</evidence>
<keyword evidence="9" id="KW-1185">Reference proteome</keyword>
<organism evidence="8 9">
    <name type="scientific">Lunasporangiospora selenospora</name>
    <dbReference type="NCBI Taxonomy" id="979761"/>
    <lineage>
        <taxon>Eukaryota</taxon>
        <taxon>Fungi</taxon>
        <taxon>Fungi incertae sedis</taxon>
        <taxon>Mucoromycota</taxon>
        <taxon>Mortierellomycotina</taxon>
        <taxon>Mortierellomycetes</taxon>
        <taxon>Mortierellales</taxon>
        <taxon>Mortierellaceae</taxon>
        <taxon>Lunasporangiospora</taxon>
    </lineage>
</organism>
<dbReference type="SUPFAM" id="SSF52540">
    <property type="entry name" value="P-loop containing nucleoside triphosphate hydrolases"/>
    <property type="match status" value="1"/>
</dbReference>
<sequence>MPRKKITSKRVAANHRYKIEKRVKDHHRKLKKEAKSNPNAHHRSKKDPGIPNNFPMKEEILQQIADDKQKAVEKKDRLRDAKIRAHEKELRRKKHEKLQKQREELQKMEIEGGTDKISTKSKLKRALEKKSKKNMAGPQQLKSVIDSSDVILMVLDARDPQRCRNKKMEEEIVAAGKRIILVLNKADLIPRDNVEGWLKALRKEYPTVVTVAVNSSDFSGTNQLVDHLKTFAAKKESITVGVVGYASVGRATLIQSLLETQELVDNKEKIRLLDVSGSLRGRGGPIEIWVRSKLMTNDELVSATAGFVVRCKKQKLMVTYSVPDYEGDGVEFLDQFARQRGDMLKGAVPNTVVAARAFLRDVSGGKMPFYTTPASASTASADVAKWIKEFGLDAKTDAKLLNSISFTIDRKAALILAPQDFEEEEEEEEEAMDVDSEEEEEDEEAPTLVSKKRSAKEPLKKQTSKKAKMAEEEDEDEDEDEEDGDAPYNFAEHFVAGEDDEEEEEDEEDEE</sequence>
<dbReference type="EMBL" id="JAABOA010003345">
    <property type="protein sequence ID" value="KAF9578766.1"/>
    <property type="molecule type" value="Genomic_DNA"/>
</dbReference>
<dbReference type="PANTHER" id="PTHR11089">
    <property type="entry name" value="GTP-BINDING PROTEIN-RELATED"/>
    <property type="match status" value="1"/>
</dbReference>
<keyword evidence="3" id="KW-0342">GTP-binding</keyword>
<feature type="domain" description="Guanine nucleotide-binding protein-like 3 N-terminal" evidence="7">
    <location>
        <begin position="14"/>
        <end position="88"/>
    </location>
</feature>
<comment type="caution">
    <text evidence="8">The sequence shown here is derived from an EMBL/GenBank/DDBJ whole genome shotgun (WGS) entry which is preliminary data.</text>
</comment>
<proteinExistence type="predicted"/>
<keyword evidence="4" id="KW-0539">Nucleus</keyword>
<dbReference type="GO" id="GO:0005525">
    <property type="term" value="F:GTP binding"/>
    <property type="evidence" value="ECO:0007669"/>
    <property type="project" value="UniProtKB-KW"/>
</dbReference>
<feature type="region of interest" description="Disordered" evidence="6">
    <location>
        <begin position="20"/>
        <end position="54"/>
    </location>
</feature>
<accession>A0A9P6FQ57</accession>
<evidence type="ECO:0000313" key="8">
    <source>
        <dbReference type="EMBL" id="KAF9578766.1"/>
    </source>
</evidence>
<feature type="compositionally biased region" description="Basic residues" evidence="6">
    <location>
        <begin position="20"/>
        <end position="32"/>
    </location>
</feature>
<dbReference type="Gene3D" id="1.10.1580.10">
    <property type="match status" value="1"/>
</dbReference>
<protein>
    <submittedName>
        <fullName evidence="8">Guanine nucleotide-binding protein-like 3</fullName>
    </submittedName>
</protein>
<evidence type="ECO:0000256" key="4">
    <source>
        <dbReference type="ARBA" id="ARBA00023242"/>
    </source>
</evidence>
<feature type="compositionally biased region" description="Acidic residues" evidence="6">
    <location>
        <begin position="420"/>
        <end position="445"/>
    </location>
</feature>
<reference evidence="8" key="1">
    <citation type="journal article" date="2020" name="Fungal Divers.">
        <title>Resolving the Mortierellaceae phylogeny through synthesis of multi-gene phylogenetics and phylogenomics.</title>
        <authorList>
            <person name="Vandepol N."/>
            <person name="Liber J."/>
            <person name="Desiro A."/>
            <person name="Na H."/>
            <person name="Kennedy M."/>
            <person name="Barry K."/>
            <person name="Grigoriev I.V."/>
            <person name="Miller A.N."/>
            <person name="O'Donnell K."/>
            <person name="Stajich J.E."/>
            <person name="Bonito G."/>
        </authorList>
    </citation>
    <scope>NUCLEOTIDE SEQUENCE</scope>
    <source>
        <strain evidence="8">KOD1015</strain>
    </source>
</reference>
<dbReference type="OrthoDB" id="444945at2759"/>
<dbReference type="InterPro" id="IPR014813">
    <property type="entry name" value="Gnl3_N_dom"/>
</dbReference>
<evidence type="ECO:0000256" key="3">
    <source>
        <dbReference type="ARBA" id="ARBA00023134"/>
    </source>
</evidence>
<dbReference type="Gene3D" id="3.40.50.300">
    <property type="entry name" value="P-loop containing nucleotide triphosphate hydrolases"/>
    <property type="match status" value="1"/>
</dbReference>
<evidence type="ECO:0000256" key="1">
    <source>
        <dbReference type="ARBA" id="ARBA00004123"/>
    </source>
</evidence>
<evidence type="ECO:0000259" key="7">
    <source>
        <dbReference type="Pfam" id="PF08701"/>
    </source>
</evidence>
<dbReference type="AlphaFoldDB" id="A0A9P6FQ57"/>
<dbReference type="Proteomes" id="UP000780801">
    <property type="component" value="Unassembled WGS sequence"/>
</dbReference>
<dbReference type="InterPro" id="IPR050755">
    <property type="entry name" value="TRAFAC_YlqF/YawG_RiboMat"/>
</dbReference>
<feature type="coiled-coil region" evidence="5">
    <location>
        <begin position="61"/>
        <end position="111"/>
    </location>
</feature>
<keyword evidence="5" id="KW-0175">Coiled coil</keyword>
<comment type="subcellular location">
    <subcellularLocation>
        <location evidence="1">Nucleus</location>
    </subcellularLocation>
</comment>
<evidence type="ECO:0000256" key="5">
    <source>
        <dbReference type="SAM" id="Coils"/>
    </source>
</evidence>
<feature type="compositionally biased region" description="Acidic residues" evidence="6">
    <location>
        <begin position="497"/>
        <end position="511"/>
    </location>
</feature>
<feature type="compositionally biased region" description="Acidic residues" evidence="6">
    <location>
        <begin position="471"/>
        <end position="485"/>
    </location>
</feature>
<evidence type="ECO:0000313" key="9">
    <source>
        <dbReference type="Proteomes" id="UP000780801"/>
    </source>
</evidence>
<name>A0A9P6FQ57_9FUNG</name>
<dbReference type="InterPro" id="IPR023179">
    <property type="entry name" value="GTP-bd_ortho_bundle_sf"/>
</dbReference>
<dbReference type="InterPro" id="IPR027417">
    <property type="entry name" value="P-loop_NTPase"/>
</dbReference>